<name>A0ABR9ZKC0_9CORY</name>
<protein>
    <submittedName>
        <fullName evidence="2">Alpha/beta hydrolase</fullName>
    </submittedName>
</protein>
<organism evidence="2 3">
    <name type="scientific">Corynebacterium suicordis DSM 45110</name>
    <dbReference type="NCBI Taxonomy" id="1121369"/>
    <lineage>
        <taxon>Bacteria</taxon>
        <taxon>Bacillati</taxon>
        <taxon>Actinomycetota</taxon>
        <taxon>Actinomycetes</taxon>
        <taxon>Mycobacteriales</taxon>
        <taxon>Corynebacteriaceae</taxon>
        <taxon>Corynebacterium</taxon>
    </lineage>
</organism>
<dbReference type="PRINTS" id="PR00412">
    <property type="entry name" value="EPOXHYDRLASE"/>
</dbReference>
<dbReference type="InterPro" id="IPR050228">
    <property type="entry name" value="Carboxylesterase_BioH"/>
</dbReference>
<gene>
    <name evidence="2" type="ORF">IRY30_07270</name>
</gene>
<dbReference type="PANTHER" id="PTHR43194:SF2">
    <property type="entry name" value="PEROXISOMAL MEMBRANE PROTEIN LPX1"/>
    <property type="match status" value="1"/>
</dbReference>
<evidence type="ECO:0000313" key="3">
    <source>
        <dbReference type="Proteomes" id="UP000635902"/>
    </source>
</evidence>
<dbReference type="Proteomes" id="UP000635902">
    <property type="component" value="Unassembled WGS sequence"/>
</dbReference>
<accession>A0ABR9ZKC0</accession>
<comment type="caution">
    <text evidence="2">The sequence shown here is derived from an EMBL/GenBank/DDBJ whole genome shotgun (WGS) entry which is preliminary data.</text>
</comment>
<keyword evidence="2" id="KW-0378">Hydrolase</keyword>
<evidence type="ECO:0000259" key="1">
    <source>
        <dbReference type="Pfam" id="PF12697"/>
    </source>
</evidence>
<feature type="domain" description="AB hydrolase-1" evidence="1">
    <location>
        <begin position="67"/>
        <end position="325"/>
    </location>
</feature>
<dbReference type="Pfam" id="PF12697">
    <property type="entry name" value="Abhydrolase_6"/>
    <property type="match status" value="1"/>
</dbReference>
<proteinExistence type="predicted"/>
<dbReference type="RefSeq" id="WP_194556767.1">
    <property type="nucleotide sequence ID" value="NZ_JADKMY010000002.1"/>
</dbReference>
<dbReference type="InterPro" id="IPR029058">
    <property type="entry name" value="AB_hydrolase_fold"/>
</dbReference>
<sequence length="338" mass="37608">MNPLRPFLDTSWFIFRRAAQRLSRQVPDVPELKDVARTHHFSLPDATLTCFEVRSEVEDDSLPELSVMFAHGYTLSARSWVFQAEALRKVPNLRMLIPDLRGHGESTADSDALTVQKTGTDTLHILRELAPSGPVLLVGHSLGVQTVLSAMEQGDDQFRRRVVGVALVNGAITEFASAGVTQVLDSGPVQIMRRIGRRLPRLAEWVKSKVDWILEPFIASFVYHGELEEGISAKYDVVEYHAQDIERCTMTTVLGFLDDLVDNDETDAAPLLAEVPGVVMVGQMDNVTPASQTRAIADMWPKAKLREVPDTGHMLPMEAPEKVNRELIELIELIRGGH</sequence>
<evidence type="ECO:0000313" key="2">
    <source>
        <dbReference type="EMBL" id="MBF4553878.1"/>
    </source>
</evidence>
<reference evidence="2 3" key="1">
    <citation type="submission" date="2020-10" db="EMBL/GenBank/DDBJ databases">
        <title>Novel species in genus Corynebacterium.</title>
        <authorList>
            <person name="Zhang G."/>
        </authorList>
    </citation>
    <scope>NUCLEOTIDE SEQUENCE [LARGE SCALE GENOMIC DNA]</scope>
    <source>
        <strain evidence="2 3">DSM 45110</strain>
    </source>
</reference>
<keyword evidence="3" id="KW-1185">Reference proteome</keyword>
<dbReference type="GO" id="GO:0016787">
    <property type="term" value="F:hydrolase activity"/>
    <property type="evidence" value="ECO:0007669"/>
    <property type="project" value="UniProtKB-KW"/>
</dbReference>
<dbReference type="EMBL" id="JADKMY010000002">
    <property type="protein sequence ID" value="MBF4553878.1"/>
    <property type="molecule type" value="Genomic_DNA"/>
</dbReference>
<dbReference type="InterPro" id="IPR000073">
    <property type="entry name" value="AB_hydrolase_1"/>
</dbReference>
<dbReference type="Gene3D" id="3.40.50.1820">
    <property type="entry name" value="alpha/beta hydrolase"/>
    <property type="match status" value="1"/>
</dbReference>
<dbReference type="PANTHER" id="PTHR43194">
    <property type="entry name" value="HYDROLASE ALPHA/BETA FOLD FAMILY"/>
    <property type="match status" value="1"/>
</dbReference>
<dbReference type="InterPro" id="IPR000639">
    <property type="entry name" value="Epox_hydrolase-like"/>
</dbReference>
<dbReference type="SUPFAM" id="SSF53474">
    <property type="entry name" value="alpha/beta-Hydrolases"/>
    <property type="match status" value="1"/>
</dbReference>